<proteinExistence type="predicted"/>
<evidence type="ECO:0000313" key="2">
    <source>
        <dbReference type="Proteomes" id="UP001157961"/>
    </source>
</evidence>
<gene>
    <name evidence="1" type="ORF">SAMN06265373_101569</name>
</gene>
<reference evidence="1 2" key="1">
    <citation type="submission" date="2017-05" db="EMBL/GenBank/DDBJ databases">
        <authorList>
            <person name="Varghese N."/>
            <person name="Submissions S."/>
        </authorList>
    </citation>
    <scope>NUCLEOTIDE SEQUENCE [LARGE SCALE GENOMIC DNA]</scope>
    <source>
        <strain evidence="1 2">DSM 29734</strain>
    </source>
</reference>
<dbReference type="SUPFAM" id="SSF52540">
    <property type="entry name" value="P-loop containing nucleoside triphosphate hydrolases"/>
    <property type="match status" value="1"/>
</dbReference>
<dbReference type="InterPro" id="IPR027417">
    <property type="entry name" value="P-loop_NTPase"/>
</dbReference>
<keyword evidence="2" id="KW-1185">Reference proteome</keyword>
<comment type="caution">
    <text evidence="1">The sequence shown here is derived from an EMBL/GenBank/DDBJ whole genome shotgun (WGS) entry which is preliminary data.</text>
</comment>
<organism evidence="1 2">
    <name type="scientific">Shimia sagamensis</name>
    <dbReference type="NCBI Taxonomy" id="1566352"/>
    <lineage>
        <taxon>Bacteria</taxon>
        <taxon>Pseudomonadati</taxon>
        <taxon>Pseudomonadota</taxon>
        <taxon>Alphaproteobacteria</taxon>
        <taxon>Rhodobacterales</taxon>
        <taxon>Roseobacteraceae</taxon>
    </lineage>
</organism>
<dbReference type="EMBL" id="FXTY01000001">
    <property type="protein sequence ID" value="SMP05492.1"/>
    <property type="molecule type" value="Genomic_DNA"/>
</dbReference>
<dbReference type="Proteomes" id="UP001157961">
    <property type="component" value="Unassembled WGS sequence"/>
</dbReference>
<accession>A0ABY1NB77</accession>
<name>A0ABY1NB77_9RHOB</name>
<protein>
    <recommendedName>
        <fullName evidence="3">Stf0 sulfotransferase</fullName>
    </recommendedName>
</protein>
<dbReference type="RefSeq" id="WP_283424418.1">
    <property type="nucleotide sequence ID" value="NZ_FXTY01000001.1"/>
</dbReference>
<evidence type="ECO:0000313" key="1">
    <source>
        <dbReference type="EMBL" id="SMP05492.1"/>
    </source>
</evidence>
<dbReference type="Gene3D" id="3.40.50.300">
    <property type="entry name" value="P-loop containing nucleotide triphosphate hydrolases"/>
    <property type="match status" value="1"/>
</dbReference>
<sequence>MSTPFVIWTMQRTGGTTLTTLLKSFSEYPSLQHEPFNVERKLGWILQNWGANRDTAKMQSDISAALSDRPIIKHCYELVPEALNLALMKATSELGYRHIILDRRAEDLRILSLELAKQTGAWGKTAAEDVYRDIKSGEKTLAPLSLQQALDHLDRCHTRRLSLAKQMKESGLSPLVVHFEDVYTDPIAGKKRVREILSFVELNPLDFQNGRQRVAKALRTQGQNTESIMDLLPNLSVVKDKLQTAQKSQSFNFETCFL</sequence>
<evidence type="ECO:0008006" key="3">
    <source>
        <dbReference type="Google" id="ProtNLM"/>
    </source>
</evidence>